<reference evidence="4 5" key="1">
    <citation type="journal article" date="2014" name="J. Infect. Dis.">
        <title>Molecular characterization of a novel botulinum neurotoxin type H gene.</title>
        <authorList>
            <person name="Dover N."/>
            <person name="Barash J.R."/>
            <person name="Hill K.K."/>
            <person name="Xie G."/>
            <person name="Arnon S.S."/>
        </authorList>
    </citation>
    <scope>NUCLEOTIDE SEQUENCE [LARGE SCALE GENOMIC DNA]</scope>
    <source>
        <strain evidence="4 5">IBCA10-7060</strain>
    </source>
</reference>
<dbReference type="InterPro" id="IPR051012">
    <property type="entry name" value="CellSynth/LPSAsmb/PSIAsmb"/>
</dbReference>
<dbReference type="SUPFAM" id="SSF48452">
    <property type="entry name" value="TPR-like"/>
    <property type="match status" value="1"/>
</dbReference>
<keyword evidence="2 3" id="KW-0802">TPR repeat</keyword>
<dbReference type="PROSITE" id="PS51257">
    <property type="entry name" value="PROKAR_LIPOPROTEIN"/>
    <property type="match status" value="1"/>
</dbReference>
<feature type="repeat" description="TPR" evidence="3">
    <location>
        <begin position="188"/>
        <end position="221"/>
    </location>
</feature>
<dbReference type="Gene3D" id="3.10.450.100">
    <property type="entry name" value="NTF2-like, domain 1"/>
    <property type="match status" value="1"/>
</dbReference>
<proteinExistence type="predicted"/>
<sequence length="271" mass="31427">MKKISNKITLLFVLILSFTLIVLVGCAPKGKPEETLNAYYENIKNNNAEGAYETLSEQSKKDFKKEDFIKWQEAQQKTSLLKEAKVEKINESKDKELNGIKFKNVVEFNVSEKVKNLIDNKDESLSYKRYVVNDNGSWKVYRDKENGKERIAQALNRVAWIYMGSEKQDLNQAATILNDALKENKDYIYTYYSLGNVYSRLGRYDESISNINNYISKEKDSSKTSDAYNILGVNYEGKGEYKKAKEYYSKAIELNSNNQYAKTNLERVKQY</sequence>
<dbReference type="SMART" id="SM00028">
    <property type="entry name" value="TPR"/>
    <property type="match status" value="3"/>
</dbReference>
<dbReference type="PROSITE" id="PS50005">
    <property type="entry name" value="TPR"/>
    <property type="match status" value="2"/>
</dbReference>
<evidence type="ECO:0000256" key="1">
    <source>
        <dbReference type="ARBA" id="ARBA00022737"/>
    </source>
</evidence>
<evidence type="ECO:0000256" key="3">
    <source>
        <dbReference type="PROSITE-ProRule" id="PRU00339"/>
    </source>
</evidence>
<dbReference type="EMBL" id="CP069280">
    <property type="protein sequence ID" value="QRI52123.1"/>
    <property type="molecule type" value="Genomic_DNA"/>
</dbReference>
<dbReference type="PANTHER" id="PTHR45586">
    <property type="entry name" value="TPR REPEAT-CONTAINING PROTEIN PA4667"/>
    <property type="match status" value="1"/>
</dbReference>
<organism evidence="4 5">
    <name type="scientific">Clostridium botulinum</name>
    <dbReference type="NCBI Taxonomy" id="1491"/>
    <lineage>
        <taxon>Bacteria</taxon>
        <taxon>Bacillati</taxon>
        <taxon>Bacillota</taxon>
        <taxon>Clostridia</taxon>
        <taxon>Eubacteriales</taxon>
        <taxon>Clostridiaceae</taxon>
        <taxon>Clostridium</taxon>
    </lineage>
</organism>
<dbReference type="Proteomes" id="UP000663464">
    <property type="component" value="Chromosome"/>
</dbReference>
<keyword evidence="1" id="KW-0677">Repeat</keyword>
<dbReference type="RefSeq" id="WP_047403098.1">
    <property type="nucleotide sequence ID" value="NZ_CP069280.1"/>
</dbReference>
<evidence type="ECO:0000256" key="2">
    <source>
        <dbReference type="ARBA" id="ARBA00022803"/>
    </source>
</evidence>
<evidence type="ECO:0000313" key="4">
    <source>
        <dbReference type="EMBL" id="QRI52123.1"/>
    </source>
</evidence>
<dbReference type="InterPro" id="IPR019734">
    <property type="entry name" value="TPR_rpt"/>
</dbReference>
<accession>A0ABD7CG92</accession>
<evidence type="ECO:0000313" key="5">
    <source>
        <dbReference type="Proteomes" id="UP000663464"/>
    </source>
</evidence>
<dbReference type="Pfam" id="PF00515">
    <property type="entry name" value="TPR_1"/>
    <property type="match status" value="1"/>
</dbReference>
<protein>
    <submittedName>
        <fullName evidence="4">Tetratricopeptide repeat protein</fullName>
    </submittedName>
</protein>
<dbReference type="PANTHER" id="PTHR45586:SF1">
    <property type="entry name" value="LIPOPOLYSACCHARIDE ASSEMBLY PROTEIN B"/>
    <property type="match status" value="1"/>
</dbReference>
<dbReference type="InterPro" id="IPR011990">
    <property type="entry name" value="TPR-like_helical_dom_sf"/>
</dbReference>
<feature type="repeat" description="TPR" evidence="3">
    <location>
        <begin position="225"/>
        <end position="258"/>
    </location>
</feature>
<gene>
    <name evidence="4" type="ORF">JQS73_11795</name>
</gene>
<dbReference type="AlphaFoldDB" id="A0ABD7CG92"/>
<dbReference type="Gene3D" id="1.25.40.10">
    <property type="entry name" value="Tetratricopeptide repeat domain"/>
    <property type="match status" value="2"/>
</dbReference>
<dbReference type="PROSITE" id="PS50293">
    <property type="entry name" value="TPR_REGION"/>
    <property type="match status" value="1"/>
</dbReference>
<dbReference type="Pfam" id="PF13181">
    <property type="entry name" value="TPR_8"/>
    <property type="match status" value="1"/>
</dbReference>
<name>A0ABD7CG92_CLOBO</name>